<name>G1Q3T9_MYOLU</name>
<evidence type="ECO:0000256" key="2">
    <source>
        <dbReference type="ARBA" id="ARBA00004419"/>
    </source>
</evidence>
<comment type="similarity">
    <text evidence="3 12">Belongs to the ferritin family.</text>
</comment>
<dbReference type="Proteomes" id="UP000001074">
    <property type="component" value="Unassembled WGS sequence"/>
</dbReference>
<dbReference type="PANTHER" id="PTHR11431">
    <property type="entry name" value="FERRITIN"/>
    <property type="match status" value="1"/>
</dbReference>
<comment type="catalytic activity">
    <reaction evidence="10">
        <text>4 Fe(2+) + O2 + 4 H(+) = 4 Fe(3+) + 2 H2O</text>
        <dbReference type="Rhea" id="RHEA:11148"/>
        <dbReference type="ChEBI" id="CHEBI:15377"/>
        <dbReference type="ChEBI" id="CHEBI:15378"/>
        <dbReference type="ChEBI" id="CHEBI:15379"/>
        <dbReference type="ChEBI" id="CHEBI:29033"/>
        <dbReference type="ChEBI" id="CHEBI:29034"/>
        <dbReference type="EC" id="1.16.3.1"/>
    </reaction>
</comment>
<proteinExistence type="inferred from homology"/>
<dbReference type="GO" id="GO:0008199">
    <property type="term" value="F:ferric iron binding"/>
    <property type="evidence" value="ECO:0007669"/>
    <property type="project" value="InterPro"/>
</dbReference>
<feature type="region of interest" description="Disordered" evidence="13">
    <location>
        <begin position="32"/>
        <end position="54"/>
    </location>
</feature>
<reference evidence="15" key="2">
    <citation type="submission" date="2025-08" db="UniProtKB">
        <authorList>
            <consortium name="Ensembl"/>
        </authorList>
    </citation>
    <scope>IDENTIFICATION</scope>
</reference>
<dbReference type="eggNOG" id="KOG2332">
    <property type="taxonomic scope" value="Eukaryota"/>
</dbReference>
<evidence type="ECO:0000313" key="15">
    <source>
        <dbReference type="Ensembl" id="ENSMLUP00000018372.1"/>
    </source>
</evidence>
<keyword evidence="7" id="KW-0458">Lysosome</keyword>
<feature type="domain" description="Ferritin-like diiron" evidence="14">
    <location>
        <begin position="56"/>
        <end position="207"/>
    </location>
</feature>
<keyword evidence="5 11" id="KW-0479">Metal-binding</keyword>
<keyword evidence="6 11" id="KW-0408">Iron</keyword>
<protein>
    <recommendedName>
        <fullName evidence="12">Ferritin</fullName>
    </recommendedName>
</protein>
<dbReference type="FunFam" id="1.20.1260.10:FF:000002">
    <property type="entry name" value="Ferritin, mitochondrial"/>
    <property type="match status" value="1"/>
</dbReference>
<dbReference type="Pfam" id="PF00210">
    <property type="entry name" value="Ferritin"/>
    <property type="match status" value="1"/>
</dbReference>
<dbReference type="PROSITE" id="PS50905">
    <property type="entry name" value="FERRITIN_LIKE"/>
    <property type="match status" value="1"/>
</dbReference>
<dbReference type="STRING" id="59463.ENSMLUP00000018372"/>
<dbReference type="GO" id="GO:0008198">
    <property type="term" value="F:ferrous iron binding"/>
    <property type="evidence" value="ECO:0007669"/>
    <property type="project" value="TreeGrafter"/>
</dbReference>
<dbReference type="GO" id="GO:0006879">
    <property type="term" value="P:intracellular iron ion homeostasis"/>
    <property type="evidence" value="ECO:0007669"/>
    <property type="project" value="UniProtKB-KW"/>
</dbReference>
<evidence type="ECO:0000256" key="13">
    <source>
        <dbReference type="SAM" id="MobiDB-lite"/>
    </source>
</evidence>
<evidence type="ECO:0000256" key="8">
    <source>
        <dbReference type="ARBA" id="ARBA00044959"/>
    </source>
</evidence>
<evidence type="ECO:0000256" key="12">
    <source>
        <dbReference type="RuleBase" id="RU361145"/>
    </source>
</evidence>
<dbReference type="GO" id="GO:0006826">
    <property type="term" value="P:iron ion transport"/>
    <property type="evidence" value="ECO:0007669"/>
    <property type="project" value="InterPro"/>
</dbReference>
<dbReference type="InterPro" id="IPR012347">
    <property type="entry name" value="Ferritin-like"/>
</dbReference>
<organism evidence="15 16">
    <name type="scientific">Myotis lucifugus</name>
    <name type="common">Little brown bat</name>
    <dbReference type="NCBI Taxonomy" id="59463"/>
    <lineage>
        <taxon>Eukaryota</taxon>
        <taxon>Metazoa</taxon>
        <taxon>Chordata</taxon>
        <taxon>Craniata</taxon>
        <taxon>Vertebrata</taxon>
        <taxon>Euteleostomi</taxon>
        <taxon>Mammalia</taxon>
        <taxon>Eutheria</taxon>
        <taxon>Laurasiatheria</taxon>
        <taxon>Chiroptera</taxon>
        <taxon>Yangochiroptera</taxon>
        <taxon>Vespertilionidae</taxon>
        <taxon>Myotis</taxon>
    </lineage>
</organism>
<dbReference type="InterPro" id="IPR009078">
    <property type="entry name" value="Ferritin-like_SF"/>
</dbReference>
<evidence type="ECO:0000256" key="6">
    <source>
        <dbReference type="ARBA" id="ARBA00023004"/>
    </source>
</evidence>
<dbReference type="HOGENOM" id="CLU_065681_4_0_1"/>
<comment type="function">
    <text evidence="12">Stores iron in a soluble, non-toxic, readily available form. Important for iron homeostasis. Iron is taken up in the ferrous form and deposited as ferric hydroxides after oxidation.</text>
</comment>
<evidence type="ECO:0000256" key="1">
    <source>
        <dbReference type="ARBA" id="ARBA00004371"/>
    </source>
</evidence>
<keyword evidence="16" id="KW-1185">Reference proteome</keyword>
<dbReference type="SUPFAM" id="SSF47240">
    <property type="entry name" value="Ferritin-like"/>
    <property type="match status" value="1"/>
</dbReference>
<reference evidence="15 16" key="1">
    <citation type="journal article" date="2011" name="Nature">
        <title>A high-resolution map of human evolutionary constraint using 29 mammals.</title>
        <authorList>
            <person name="Lindblad-Toh K."/>
            <person name="Garber M."/>
            <person name="Zuk O."/>
            <person name="Lin M.F."/>
            <person name="Parker B.J."/>
            <person name="Washietl S."/>
            <person name="Kheradpour P."/>
            <person name="Ernst J."/>
            <person name="Jordan G."/>
            <person name="Mauceli E."/>
            <person name="Ward L.D."/>
            <person name="Lowe C.B."/>
            <person name="Holloway A.K."/>
            <person name="Clamp M."/>
            <person name="Gnerre S."/>
            <person name="Alfoldi J."/>
            <person name="Beal K."/>
            <person name="Chang J."/>
            <person name="Clawson H."/>
            <person name="Cuff J."/>
            <person name="Di Palma F."/>
            <person name="Fitzgerald S."/>
            <person name="Flicek P."/>
            <person name="Guttman M."/>
            <person name="Hubisz M.J."/>
            <person name="Jaffe D.B."/>
            <person name="Jungreis I."/>
            <person name="Kent W.J."/>
            <person name="Kostka D."/>
            <person name="Lara M."/>
            <person name="Martins A.L."/>
            <person name="Massingham T."/>
            <person name="Moltke I."/>
            <person name="Raney B.J."/>
            <person name="Rasmussen M.D."/>
            <person name="Robinson J."/>
            <person name="Stark A."/>
            <person name="Vilella A.J."/>
            <person name="Wen J."/>
            <person name="Xie X."/>
            <person name="Zody M.C."/>
            <person name="Baldwin J."/>
            <person name="Bloom T."/>
            <person name="Chin C.W."/>
            <person name="Heiman D."/>
            <person name="Nicol R."/>
            <person name="Nusbaum C."/>
            <person name="Young S."/>
            <person name="Wilkinson J."/>
            <person name="Worley K.C."/>
            <person name="Kovar C.L."/>
            <person name="Muzny D.M."/>
            <person name="Gibbs R.A."/>
            <person name="Cree A."/>
            <person name="Dihn H.H."/>
            <person name="Fowler G."/>
            <person name="Jhangiani S."/>
            <person name="Joshi V."/>
            <person name="Lee S."/>
            <person name="Lewis L.R."/>
            <person name="Nazareth L.V."/>
            <person name="Okwuonu G."/>
            <person name="Santibanez J."/>
            <person name="Warren W.C."/>
            <person name="Mardis E.R."/>
            <person name="Weinstock G.M."/>
            <person name="Wilson R.K."/>
            <person name="Delehaunty K."/>
            <person name="Dooling D."/>
            <person name="Fronik C."/>
            <person name="Fulton L."/>
            <person name="Fulton B."/>
            <person name="Graves T."/>
            <person name="Minx P."/>
            <person name="Sodergren E."/>
            <person name="Birney E."/>
            <person name="Margulies E.H."/>
            <person name="Herrero J."/>
            <person name="Green E.D."/>
            <person name="Haussler D."/>
            <person name="Siepel A."/>
            <person name="Goldman N."/>
            <person name="Pollard K.S."/>
            <person name="Pedersen J.S."/>
            <person name="Lander E.S."/>
            <person name="Kellis M."/>
        </authorList>
    </citation>
    <scope>NUCLEOTIDE SEQUENCE [LARGE SCALE GENOMIC DNA]</scope>
</reference>
<feature type="binding site" evidence="11">
    <location>
        <position position="73"/>
    </location>
    <ligand>
        <name>Fe cation</name>
        <dbReference type="ChEBI" id="CHEBI:24875"/>
        <label>1</label>
    </ligand>
</feature>
<evidence type="ECO:0000256" key="7">
    <source>
        <dbReference type="ARBA" id="ARBA00023228"/>
    </source>
</evidence>
<dbReference type="InParanoid" id="G1Q3T9"/>
<reference evidence="15" key="3">
    <citation type="submission" date="2025-09" db="UniProtKB">
        <authorList>
            <consortium name="Ensembl"/>
        </authorList>
    </citation>
    <scope>IDENTIFICATION</scope>
</reference>
<keyword evidence="4 12" id="KW-0409">Iron storage</keyword>
<dbReference type="GeneTree" id="ENSGT00950000182841"/>
<evidence type="ECO:0000259" key="14">
    <source>
        <dbReference type="PROSITE" id="PS50905"/>
    </source>
</evidence>
<feature type="binding site" evidence="11">
    <location>
        <position position="189"/>
    </location>
    <ligand>
        <name>Fe cation</name>
        <dbReference type="ChEBI" id="CHEBI:24875"/>
        <label>1</label>
    </ligand>
</feature>
<evidence type="ECO:0000313" key="16">
    <source>
        <dbReference type="Proteomes" id="UP000001074"/>
    </source>
</evidence>
<dbReference type="InterPro" id="IPR008331">
    <property type="entry name" value="Ferritin_DPS_dom"/>
</dbReference>
<accession>G1Q3T9</accession>
<dbReference type="Ensembl" id="ENSMLUT00000011417.2">
    <property type="protein sequence ID" value="ENSMLUP00000018372.1"/>
    <property type="gene ID" value="ENSMLUG00000011420.2"/>
</dbReference>
<dbReference type="InterPro" id="IPR001519">
    <property type="entry name" value="Ferritin"/>
</dbReference>
<dbReference type="PANTHER" id="PTHR11431:SF37">
    <property type="entry name" value="FERRITIN HEAVY CHAIN"/>
    <property type="match status" value="1"/>
</dbReference>
<dbReference type="Gene3D" id="1.20.1260.10">
    <property type="match status" value="1"/>
</dbReference>
<evidence type="ECO:0000256" key="3">
    <source>
        <dbReference type="ARBA" id="ARBA00007513"/>
    </source>
</evidence>
<comment type="subunit">
    <text evidence="8">Oligomer of 24 subunits. There are two types of subunits: L (light) chain and H (heavy) chain. The major chain can be light or heavy, depending on the species and tissue type. The functional molecule forms a roughly spherical shell with a diameter of 12 nm and contains a central cavity into which the insoluble mineral iron core is deposited. Interacts with NCOA4; NCOA4 promotes targeting of the iron-binding ferritin complex to autolysosomes following starvation or iron depletion.</text>
</comment>
<dbReference type="GO" id="GO:0004322">
    <property type="term" value="F:ferroxidase activity"/>
    <property type="evidence" value="ECO:0007669"/>
    <property type="project" value="UniProtKB-EC"/>
</dbReference>
<evidence type="ECO:0000256" key="10">
    <source>
        <dbReference type="ARBA" id="ARBA00047990"/>
    </source>
</evidence>
<evidence type="ECO:0000256" key="9">
    <source>
        <dbReference type="ARBA" id="ARBA00045964"/>
    </source>
</evidence>
<evidence type="ECO:0000256" key="11">
    <source>
        <dbReference type="PIRSR" id="PIRSR601519-1"/>
    </source>
</evidence>
<dbReference type="GO" id="GO:0005764">
    <property type="term" value="C:lysosome"/>
    <property type="evidence" value="ECO:0007669"/>
    <property type="project" value="UniProtKB-SubCell"/>
</dbReference>
<dbReference type="EMBL" id="AAPE02010527">
    <property type="status" value="NOT_ANNOTATED_CDS"/>
    <property type="molecule type" value="Genomic_DNA"/>
</dbReference>
<dbReference type="CDD" id="cd01056">
    <property type="entry name" value="Euk_Ferritin"/>
    <property type="match status" value="1"/>
</dbReference>
<sequence length="230" mass="26229">PPVLPQAGRPAVAQLPSRSLWVRPPKSLTLGRLGGPRRRRLAQPMTTPPRRSQALDSYHPACEAAVNHQIHLELYVIYVYKSMATYFEENQVTLKYVGKFFLGQAAQMKEHVDRLIHLQNQRSGQTRVYEGNIDTPDYNYWDSGLKALEHALDLAMNVNQNLLYIHQLAMAKNDARLSDFLEHNCVYDQVKSIKELRDHISNFPQAGGSGSNMTEYLFDKLTLGNSDHRK</sequence>
<comment type="function">
    <text evidence="9">Stores iron in a soluble, non-toxic, readily available form. Important for iron homeostasis. Has ferroxidase activity. Iron is taken up in the ferrous form and deposited as ferric hydroxides after oxidation. Also plays a role in delivery of iron to cells. Mediates iron uptake in capsule cells of the developing kidney. Delivery to lysosomes is mediated by the cargo receptor NCOA4 for autophagic degradation and release of iron.</text>
</comment>
<dbReference type="AlphaFoldDB" id="G1Q3T9"/>
<evidence type="ECO:0000256" key="5">
    <source>
        <dbReference type="ARBA" id="ARBA00022723"/>
    </source>
</evidence>
<feature type="binding site" evidence="11">
    <location>
        <position position="111"/>
    </location>
    <ligand>
        <name>Fe cation</name>
        <dbReference type="ChEBI" id="CHEBI:24875"/>
        <label>1</label>
    </ligand>
</feature>
<dbReference type="InterPro" id="IPR009040">
    <property type="entry name" value="Ferritin-like_diiron"/>
</dbReference>
<dbReference type="GO" id="GO:0005776">
    <property type="term" value="C:autophagosome"/>
    <property type="evidence" value="ECO:0007669"/>
    <property type="project" value="UniProtKB-SubCell"/>
</dbReference>
<comment type="subcellular location">
    <subcellularLocation>
        <location evidence="2">Cytoplasmic vesicle</location>
        <location evidence="2">Autophagosome</location>
    </subcellularLocation>
    <subcellularLocation>
        <location evidence="1">Lysosome</location>
    </subcellularLocation>
</comment>
<evidence type="ECO:0000256" key="4">
    <source>
        <dbReference type="ARBA" id="ARBA00022434"/>
    </source>
</evidence>